<dbReference type="Gene3D" id="3.40.50.150">
    <property type="entry name" value="Vaccinia Virus protein VP39"/>
    <property type="match status" value="1"/>
</dbReference>
<dbReference type="CDD" id="cd02440">
    <property type="entry name" value="AdoMet_MTases"/>
    <property type="match status" value="1"/>
</dbReference>
<dbReference type="EMBL" id="WTVA01000002">
    <property type="protein sequence ID" value="MZR21740.1"/>
    <property type="molecule type" value="Genomic_DNA"/>
</dbReference>
<dbReference type="InterPro" id="IPR029063">
    <property type="entry name" value="SAM-dependent_MTases_sf"/>
</dbReference>
<proteinExistence type="predicted"/>
<dbReference type="RefSeq" id="WP_161338181.1">
    <property type="nucleotide sequence ID" value="NZ_JBHSDG010000001.1"/>
</dbReference>
<gene>
    <name evidence="3" type="ORF">GQF03_05305</name>
</gene>
<reference evidence="3 4" key="1">
    <citation type="journal article" date="2014" name="Int. J. Syst. Evol. Microbiol.">
        <title>Sneathiella chungangensis sp. nov., isolated from a marine sand, and emended description of the genus Sneathiella.</title>
        <authorList>
            <person name="Siamphan C."/>
            <person name="Kim H."/>
            <person name="Lee J.S."/>
            <person name="Kim W."/>
        </authorList>
    </citation>
    <scope>NUCLEOTIDE SEQUENCE [LARGE SCALE GENOMIC DNA]</scope>
    <source>
        <strain evidence="3 4">KCTC 32476</strain>
    </source>
</reference>
<keyword evidence="4" id="KW-1185">Reference proteome</keyword>
<comment type="caution">
    <text evidence="3">The sequence shown here is derived from an EMBL/GenBank/DDBJ whole genome shotgun (WGS) entry which is preliminary data.</text>
</comment>
<accession>A0A845MEF3</accession>
<evidence type="ECO:0000313" key="3">
    <source>
        <dbReference type="EMBL" id="MZR21740.1"/>
    </source>
</evidence>
<dbReference type="GO" id="GO:0008168">
    <property type="term" value="F:methyltransferase activity"/>
    <property type="evidence" value="ECO:0007669"/>
    <property type="project" value="UniProtKB-KW"/>
</dbReference>
<name>A0A845MEF3_9PROT</name>
<dbReference type="Proteomes" id="UP000445696">
    <property type="component" value="Unassembled WGS sequence"/>
</dbReference>
<dbReference type="PANTHER" id="PTHR43861">
    <property type="entry name" value="TRANS-ACONITATE 2-METHYLTRANSFERASE-RELATED"/>
    <property type="match status" value="1"/>
</dbReference>
<keyword evidence="1 3" id="KW-0808">Transferase</keyword>
<evidence type="ECO:0000256" key="1">
    <source>
        <dbReference type="ARBA" id="ARBA00022679"/>
    </source>
</evidence>
<evidence type="ECO:0000313" key="4">
    <source>
        <dbReference type="Proteomes" id="UP000445696"/>
    </source>
</evidence>
<organism evidence="3 4">
    <name type="scientific">Sneathiella chungangensis</name>
    <dbReference type="NCBI Taxonomy" id="1418234"/>
    <lineage>
        <taxon>Bacteria</taxon>
        <taxon>Pseudomonadati</taxon>
        <taxon>Pseudomonadota</taxon>
        <taxon>Alphaproteobacteria</taxon>
        <taxon>Sneathiellales</taxon>
        <taxon>Sneathiellaceae</taxon>
        <taxon>Sneathiella</taxon>
    </lineage>
</organism>
<dbReference type="OrthoDB" id="5292182at2"/>
<feature type="domain" description="Methyltransferase" evidence="2">
    <location>
        <begin position="43"/>
        <end position="139"/>
    </location>
</feature>
<dbReference type="GO" id="GO:0032259">
    <property type="term" value="P:methylation"/>
    <property type="evidence" value="ECO:0007669"/>
    <property type="project" value="UniProtKB-KW"/>
</dbReference>
<dbReference type="SUPFAM" id="SSF53335">
    <property type="entry name" value="S-adenosyl-L-methionine-dependent methyltransferases"/>
    <property type="match status" value="1"/>
</dbReference>
<dbReference type="Pfam" id="PF13649">
    <property type="entry name" value="Methyltransf_25"/>
    <property type="match status" value="1"/>
</dbReference>
<sequence length="272" mass="31316">MREPNSPNLFADDKQAARLQAEADFGFREVAPHVNRIPSGASIMEVGCGTGLLLTRMAEKFGEYSFTGVEPIGPGFSQFSETLSAFERKYENIRFIRERIEDVREDQQFDLIYSVNVFEHLNDWRKAIDKCCTMLKPGGRLVVLCPNYCVPYESHFTLPIIINKPLTYRLFEKSIIRTEEKLDASGLWQSLNFIKAPQIRRHCELKGYRFHFDKAIMKRMLDRLDEDPEFRERQSALAKIAILANRLGAGNLLRVLPARFSAYMKVIIEAAE</sequence>
<dbReference type="InterPro" id="IPR041698">
    <property type="entry name" value="Methyltransf_25"/>
</dbReference>
<keyword evidence="3" id="KW-0489">Methyltransferase</keyword>
<dbReference type="AlphaFoldDB" id="A0A845MEF3"/>
<evidence type="ECO:0000259" key="2">
    <source>
        <dbReference type="Pfam" id="PF13649"/>
    </source>
</evidence>
<protein>
    <submittedName>
        <fullName evidence="3">Methyltransferase domain-containing protein</fullName>
    </submittedName>
</protein>